<organism evidence="3">
    <name type="scientific">Bat Coronavirus MsGX16</name>
    <dbReference type="NCBI Taxonomy" id="3018864"/>
    <lineage>
        <taxon>Viruses</taxon>
        <taxon>Riboviria</taxon>
        <taxon>Orthornavirae</taxon>
        <taxon>Pisuviricota</taxon>
        <taxon>Pisoniviricetes</taxon>
        <taxon>Nidovirales</taxon>
        <taxon>Cornidovirineae</taxon>
        <taxon>Coronaviridae</taxon>
        <taxon>Orthocoronavirinae</taxon>
    </lineage>
</organism>
<feature type="transmembrane region" description="Helical" evidence="1">
    <location>
        <begin position="12"/>
        <end position="35"/>
    </location>
</feature>
<feature type="transmembrane region" description="Helical" evidence="1">
    <location>
        <begin position="96"/>
        <end position="114"/>
    </location>
</feature>
<dbReference type="EMBL" id="OQ175120">
    <property type="protein sequence ID" value="WCC62277.1"/>
    <property type="molecule type" value="Genomic_RNA"/>
</dbReference>
<name>A0AA49ED96_9NIDO</name>
<sequence>MLFFEMLTERQLDVLVMFAWLFGSCTYIIMVQWWYTWYTTGVLPTDTWFVMSFFAMICIPPYVSMIVPGFMDRCHDGAQLIHNNILRWLLSDMRPLGFLKWILVLLGLVLYTTVVQW</sequence>
<proteinExistence type="predicted"/>
<keyword evidence="1" id="KW-0812">Transmembrane</keyword>
<accession>A0AA49ED96</accession>
<reference evidence="3" key="1">
    <citation type="submission" date="2023-01" db="EMBL/GenBank/DDBJ databases">
        <title>Panoramic Analysis of Coronaviruses Carried by Representative Bat Species in Southern China to Better Understand the Coronavirus Sphere.</title>
        <authorList>
            <person name="Han Y."/>
            <person name="Xu P."/>
            <person name="Wang Y."/>
            <person name="Zhao W."/>
            <person name="Wang J."/>
            <person name="Jin Q."/>
            <person name="Wu Z."/>
        </authorList>
    </citation>
    <scope>NUCLEOTIDE SEQUENCE</scope>
    <source>
        <strain evidence="2">BtMs-AlphaCoV/GX2016-Q100</strain>
        <strain evidence="3">BtMs-AlphaCoV/GX2016-Q101</strain>
    </source>
</reference>
<keyword evidence="1" id="KW-1133">Transmembrane helix</keyword>
<gene>
    <name evidence="3" type="primary">ORF7</name>
</gene>
<evidence type="ECO:0000313" key="3">
    <source>
        <dbReference type="EMBL" id="WCC62284.1"/>
    </source>
</evidence>
<dbReference type="EMBL" id="OQ175121">
    <property type="protein sequence ID" value="WCC62284.1"/>
    <property type="molecule type" value="Genomic_RNA"/>
</dbReference>
<feature type="transmembrane region" description="Helical" evidence="1">
    <location>
        <begin position="47"/>
        <end position="67"/>
    </location>
</feature>
<evidence type="ECO:0000313" key="2">
    <source>
        <dbReference type="EMBL" id="WCC62277.1"/>
    </source>
</evidence>
<keyword evidence="1" id="KW-0472">Membrane</keyword>
<evidence type="ECO:0000256" key="1">
    <source>
        <dbReference type="SAM" id="Phobius"/>
    </source>
</evidence>
<protein>
    <submittedName>
        <fullName evidence="3">ORF7 protein</fullName>
    </submittedName>
</protein>